<dbReference type="Pfam" id="PF04480">
    <property type="entry name" value="DUF559"/>
    <property type="match status" value="1"/>
</dbReference>
<dbReference type="GO" id="GO:0016787">
    <property type="term" value="F:hydrolase activity"/>
    <property type="evidence" value="ECO:0007669"/>
    <property type="project" value="UniProtKB-KW"/>
</dbReference>
<evidence type="ECO:0000256" key="1">
    <source>
        <dbReference type="ARBA" id="ARBA00022722"/>
    </source>
</evidence>
<dbReference type="RefSeq" id="WP_146684330.1">
    <property type="nucleotide sequence ID" value="NZ_CP019646.1"/>
</dbReference>
<dbReference type="NCBIfam" id="TIGR00632">
    <property type="entry name" value="vsr"/>
    <property type="match status" value="1"/>
</dbReference>
<comment type="similarity">
    <text evidence="6">Belongs to the vsr family.</text>
</comment>
<dbReference type="CDD" id="cd00221">
    <property type="entry name" value="Vsr"/>
    <property type="match status" value="1"/>
</dbReference>
<dbReference type="AlphaFoldDB" id="A0A1R7T607"/>
<dbReference type="InterPro" id="IPR004603">
    <property type="entry name" value="DNA_mismatch_endonuc_vsr"/>
</dbReference>
<evidence type="ECO:0000259" key="8">
    <source>
        <dbReference type="Pfam" id="PF04480"/>
    </source>
</evidence>
<dbReference type="Pfam" id="PF03852">
    <property type="entry name" value="Vsr"/>
    <property type="match status" value="1"/>
</dbReference>
<dbReference type="STRING" id="1851148.SMSP2_02483"/>
<gene>
    <name evidence="9" type="primary">vsr</name>
    <name evidence="9" type="ORF">SMSP2_02483</name>
</gene>
<evidence type="ECO:0000256" key="5">
    <source>
        <dbReference type="ARBA" id="ARBA00023204"/>
    </source>
</evidence>
<reference evidence="10" key="1">
    <citation type="submission" date="2017-02" db="EMBL/GenBank/DDBJ databases">
        <title>Comparative genomics and description of representatives of a novel lineage of planctomycetes thriving in anoxic sediments.</title>
        <authorList>
            <person name="Spring S."/>
            <person name="Bunk B."/>
            <person name="Sproer C."/>
        </authorList>
    </citation>
    <scope>NUCLEOTIDE SEQUENCE [LARGE SCALE GENOMIC DNA]</scope>
    <source>
        <strain evidence="10">SM-Chi-D1</strain>
    </source>
</reference>
<dbReference type="REBASE" id="185683">
    <property type="entry name" value="V.PbaD1ORF2481P"/>
</dbReference>
<dbReference type="InterPro" id="IPR007569">
    <property type="entry name" value="DUF559"/>
</dbReference>
<protein>
    <recommendedName>
        <fullName evidence="6">Very short patch repair endonuclease</fullName>
        <ecNumber evidence="6">3.1.-.-</ecNumber>
    </recommendedName>
</protein>
<dbReference type="Gene3D" id="3.40.960.10">
    <property type="entry name" value="VSR Endonuclease"/>
    <property type="match status" value="1"/>
</dbReference>
<keyword evidence="2 6" id="KW-0255">Endonuclease</keyword>
<evidence type="ECO:0000256" key="4">
    <source>
        <dbReference type="ARBA" id="ARBA00022801"/>
    </source>
</evidence>
<accession>A0A1R7T607</accession>
<dbReference type="EMBL" id="CP019646">
    <property type="protein sequence ID" value="AQQ72103.1"/>
    <property type="molecule type" value="Genomic_DNA"/>
</dbReference>
<proteinExistence type="inferred from homology"/>
<keyword evidence="3 6" id="KW-0227">DNA damage</keyword>
<evidence type="ECO:0000313" key="10">
    <source>
        <dbReference type="Proteomes" id="UP000188181"/>
    </source>
</evidence>
<keyword evidence="10" id="KW-1185">Reference proteome</keyword>
<dbReference type="Proteomes" id="UP000188181">
    <property type="component" value="Chromosome"/>
</dbReference>
<keyword evidence="5 6" id="KW-0234">DNA repair</keyword>
<keyword evidence="1 6" id="KW-0540">Nuclease</keyword>
<dbReference type="OrthoDB" id="9801520at2"/>
<keyword evidence="4 6" id="KW-0378">Hydrolase</keyword>
<dbReference type="GO" id="GO:0004519">
    <property type="term" value="F:endonuclease activity"/>
    <property type="evidence" value="ECO:0007669"/>
    <property type="project" value="UniProtKB-KW"/>
</dbReference>
<dbReference type="InterPro" id="IPR011335">
    <property type="entry name" value="Restrct_endonuc-II-like"/>
</dbReference>
<evidence type="ECO:0000256" key="2">
    <source>
        <dbReference type="ARBA" id="ARBA00022759"/>
    </source>
</evidence>
<dbReference type="KEGG" id="pbas:SMSP2_02483"/>
<evidence type="ECO:0000256" key="7">
    <source>
        <dbReference type="SAM" id="MobiDB-lite"/>
    </source>
</evidence>
<comment type="function">
    <text evidence="6">May nick specific sequences that contain T:G mispairs resulting from m5C-deamination.</text>
</comment>
<feature type="domain" description="DUF559" evidence="8">
    <location>
        <begin position="92"/>
        <end position="135"/>
    </location>
</feature>
<dbReference type="SUPFAM" id="SSF52980">
    <property type="entry name" value="Restriction endonuclease-like"/>
    <property type="match status" value="1"/>
</dbReference>
<sequence length="136" mass="16168">MADTLSQQDRSKCMSANKNSNTKPEMLVRRLVFSLGYRYRLHNRKLPGCPDLVFAGHKKVIFVNGCYWHRHNCKKGKSTPQTRQEFWETKFKRTAERDKENIKLLEKKGWKVLVIWECQIKKDIKKVQEKIVKFLG</sequence>
<name>A0A1R7T607_9BACT</name>
<evidence type="ECO:0000313" key="9">
    <source>
        <dbReference type="EMBL" id="AQQ72103.1"/>
    </source>
</evidence>
<dbReference type="PIRSF" id="PIRSF018267">
    <property type="entry name" value="VSR_endonuc"/>
    <property type="match status" value="1"/>
</dbReference>
<evidence type="ECO:0000256" key="6">
    <source>
        <dbReference type="PIRNR" id="PIRNR018267"/>
    </source>
</evidence>
<dbReference type="EC" id="3.1.-.-" evidence="6"/>
<organism evidence="9 10">
    <name type="scientific">Limihaloglobus sulfuriphilus</name>
    <dbReference type="NCBI Taxonomy" id="1851148"/>
    <lineage>
        <taxon>Bacteria</taxon>
        <taxon>Pseudomonadati</taxon>
        <taxon>Planctomycetota</taxon>
        <taxon>Phycisphaerae</taxon>
        <taxon>Sedimentisphaerales</taxon>
        <taxon>Sedimentisphaeraceae</taxon>
        <taxon>Limihaloglobus</taxon>
    </lineage>
</organism>
<evidence type="ECO:0000256" key="3">
    <source>
        <dbReference type="ARBA" id="ARBA00022763"/>
    </source>
</evidence>
<dbReference type="GO" id="GO:0006298">
    <property type="term" value="P:mismatch repair"/>
    <property type="evidence" value="ECO:0007669"/>
    <property type="project" value="UniProtKB-UniRule"/>
</dbReference>
<feature type="region of interest" description="Disordered" evidence="7">
    <location>
        <begin position="1"/>
        <end position="20"/>
    </location>
</feature>